<name>A0ABN2Q8Y5_9MICO</name>
<dbReference type="EMBL" id="BAAAMK010000002">
    <property type="protein sequence ID" value="GAA1947293.1"/>
    <property type="molecule type" value="Genomic_DNA"/>
</dbReference>
<dbReference type="SMART" id="SM01043">
    <property type="entry name" value="BTAD"/>
    <property type="match status" value="1"/>
</dbReference>
<dbReference type="SUPFAM" id="SSF48452">
    <property type="entry name" value="TPR-like"/>
    <property type="match status" value="1"/>
</dbReference>
<dbReference type="PANTHER" id="PTHR47691:SF3">
    <property type="entry name" value="HTH-TYPE TRANSCRIPTIONAL REGULATOR RV0890C-RELATED"/>
    <property type="match status" value="1"/>
</dbReference>
<dbReference type="SUPFAM" id="SSF52540">
    <property type="entry name" value="P-loop containing nucleoside triphosphate hydrolases"/>
    <property type="match status" value="1"/>
</dbReference>
<dbReference type="Proteomes" id="UP001499954">
    <property type="component" value="Unassembled WGS sequence"/>
</dbReference>
<keyword evidence="4" id="KW-1185">Reference proteome</keyword>
<dbReference type="PRINTS" id="PR00364">
    <property type="entry name" value="DISEASERSIST"/>
</dbReference>
<dbReference type="Gene3D" id="3.40.50.300">
    <property type="entry name" value="P-loop containing nucleotide triphosphate hydrolases"/>
    <property type="match status" value="1"/>
</dbReference>
<dbReference type="InterPro" id="IPR016032">
    <property type="entry name" value="Sig_transdc_resp-reg_C-effctor"/>
</dbReference>
<organism evidence="3 4">
    <name type="scientific">Agromyces allii</name>
    <dbReference type="NCBI Taxonomy" id="393607"/>
    <lineage>
        <taxon>Bacteria</taxon>
        <taxon>Bacillati</taxon>
        <taxon>Actinomycetota</taxon>
        <taxon>Actinomycetes</taxon>
        <taxon>Micrococcales</taxon>
        <taxon>Microbacteriaceae</taxon>
        <taxon>Agromyces</taxon>
    </lineage>
</organism>
<reference evidence="3 4" key="1">
    <citation type="journal article" date="2019" name="Int. J. Syst. Evol. Microbiol.">
        <title>The Global Catalogue of Microorganisms (GCM) 10K type strain sequencing project: providing services to taxonomists for standard genome sequencing and annotation.</title>
        <authorList>
            <consortium name="The Broad Institute Genomics Platform"/>
            <consortium name="The Broad Institute Genome Sequencing Center for Infectious Disease"/>
            <person name="Wu L."/>
            <person name="Ma J."/>
        </authorList>
    </citation>
    <scope>NUCLEOTIDE SEQUENCE [LARGE SCALE GENOMIC DNA]</scope>
    <source>
        <strain evidence="3 4">JCM 13584</strain>
    </source>
</reference>
<evidence type="ECO:0000259" key="1">
    <source>
        <dbReference type="SMART" id="SM00382"/>
    </source>
</evidence>
<protein>
    <submittedName>
        <fullName evidence="3">BTAD domain-containing putative transcriptional regulator</fullName>
    </submittedName>
</protein>
<feature type="domain" description="AAA+ ATPase" evidence="1">
    <location>
        <begin position="284"/>
        <end position="447"/>
    </location>
</feature>
<sequence length="1077" mass="113994">MPHTAPAEPPRVRVLGPISIEGPDGTRVEPPGALAKALIAVLAVLPREAGGGVGVDAIVDELWGGAQPRNARAALQTLVSRLRAVAADGVLRSVPGGYALGVGTAQLDLTLAAELATDASADPLALDHALALWRGEPGTDLGDAPIAEALAERAAATRSALLEHRARLRAEDGDHAGAAADLGVLLGMHPLNEQLVEAQLRELAASGRRADALATFAAFRERLADELGVSPSARLVAADAELLRDEPVQTPVAPARRRVGVRAAPNELIGRGDDLEAVEAALRRHRLVTILGPGGLGKTRLAQELALRSDAPTVVVVELASVRTDDDVALALGSALGIREASAGQRIGETPVVRRDVRTRIAESLAERPTLLVLDNCEQIVDGVATWTAELLAAVPTLQVLATSRSPLAIGAEQVYPLATLATLADATGDPATEPGPAARLFLERARAARPAASLPLDVVQRLCDRLDGLPLAIELAAARVRSMSVEQIEARLADRFTLLAGGDRSAPERQRTLSAVIEWSWALLTPAEQSALPRLAWFVDGFSTEAAEAVLGTADAVWVLDGLIAQSLLAVGDDALAQPRFRMLETVREFGQLRLDEPERAEVAAAMADWASTFARHSLGNLRGPAQLRTFAAIAVEQDNLVAVLRTAIEHRDAPTITSVFAALGYFWTVRSAHSEILALSDAVLEATRGTRPDAAHAEAATLGLILIAGTNFAADTPIGLRALARLRAVVKLGHPAAPWITAISGFLLAMPDLERAGRLIAEMSDADDPETALLANILQSQFTENEGEPALAAEHALRTHELAAEVGDAWASAMSALMLAELAGQRGASDEALEWATEAHAGMVRLEATQDLLQIDWMITSHLISAGRLDEAEARLVVQAADDRITSDGIPQAMTAELGLVEIARLRGDTDAALARVPRVLAQFTVARQRSSPWYQIMHATLVSGGVQSGWPEGRIASWAELMRRRTVAALRVRGDYFTDRPVLGTVAAAWSAWAVRHATLETRAVETFALAEVLHSRQDLPALRLENIAVVIADHAGAERLAAARAAASVLSNTERTERARAVIAEPVPLPPVE</sequence>
<gene>
    <name evidence="3" type="ORF">GCM10009717_12050</name>
</gene>
<dbReference type="Gene3D" id="1.25.40.10">
    <property type="entry name" value="Tetratricopeptide repeat domain"/>
    <property type="match status" value="1"/>
</dbReference>
<dbReference type="SUPFAM" id="SSF46894">
    <property type="entry name" value="C-terminal effector domain of the bipartite response regulators"/>
    <property type="match status" value="1"/>
</dbReference>
<feature type="domain" description="Bacterial transcriptional activator" evidence="2">
    <location>
        <begin position="107"/>
        <end position="243"/>
    </location>
</feature>
<dbReference type="Pfam" id="PF03704">
    <property type="entry name" value="BTAD"/>
    <property type="match status" value="1"/>
</dbReference>
<evidence type="ECO:0000259" key="2">
    <source>
        <dbReference type="SMART" id="SM01043"/>
    </source>
</evidence>
<proteinExistence type="predicted"/>
<dbReference type="InterPro" id="IPR005158">
    <property type="entry name" value="BTAD"/>
</dbReference>
<dbReference type="PANTHER" id="PTHR47691">
    <property type="entry name" value="REGULATOR-RELATED"/>
    <property type="match status" value="1"/>
</dbReference>
<dbReference type="RefSeq" id="WP_344314241.1">
    <property type="nucleotide sequence ID" value="NZ_BAAAMK010000002.1"/>
</dbReference>
<dbReference type="Pfam" id="PF13401">
    <property type="entry name" value="AAA_22"/>
    <property type="match status" value="1"/>
</dbReference>
<dbReference type="InterPro" id="IPR011990">
    <property type="entry name" value="TPR-like_helical_dom_sf"/>
</dbReference>
<evidence type="ECO:0000313" key="4">
    <source>
        <dbReference type="Proteomes" id="UP001499954"/>
    </source>
</evidence>
<dbReference type="InterPro" id="IPR049945">
    <property type="entry name" value="AAA_22"/>
</dbReference>
<dbReference type="InterPro" id="IPR027417">
    <property type="entry name" value="P-loop_NTPase"/>
</dbReference>
<dbReference type="InterPro" id="IPR036388">
    <property type="entry name" value="WH-like_DNA-bd_sf"/>
</dbReference>
<evidence type="ECO:0000313" key="3">
    <source>
        <dbReference type="EMBL" id="GAA1947293.1"/>
    </source>
</evidence>
<dbReference type="InterPro" id="IPR003593">
    <property type="entry name" value="AAA+_ATPase"/>
</dbReference>
<accession>A0ABN2Q8Y5</accession>
<dbReference type="SMART" id="SM00382">
    <property type="entry name" value="AAA"/>
    <property type="match status" value="1"/>
</dbReference>
<comment type="caution">
    <text evidence="3">The sequence shown here is derived from an EMBL/GenBank/DDBJ whole genome shotgun (WGS) entry which is preliminary data.</text>
</comment>
<dbReference type="Gene3D" id="1.10.10.10">
    <property type="entry name" value="Winged helix-like DNA-binding domain superfamily/Winged helix DNA-binding domain"/>
    <property type="match status" value="1"/>
</dbReference>